<organism evidence="3 4">
    <name type="scientific">Paenibacillus thermoaerophilus</name>
    <dbReference type="NCBI Taxonomy" id="1215385"/>
    <lineage>
        <taxon>Bacteria</taxon>
        <taxon>Bacillati</taxon>
        <taxon>Bacillota</taxon>
        <taxon>Bacilli</taxon>
        <taxon>Bacillales</taxon>
        <taxon>Paenibacillaceae</taxon>
        <taxon>Paenibacillus</taxon>
    </lineage>
</organism>
<evidence type="ECO:0000313" key="4">
    <source>
        <dbReference type="Proteomes" id="UP001596528"/>
    </source>
</evidence>
<comment type="caution">
    <text evidence="3">The sequence shown here is derived from an EMBL/GenBank/DDBJ whole genome shotgun (WGS) entry which is preliminary data.</text>
</comment>
<feature type="domain" description="SWIM-type" evidence="2">
    <location>
        <begin position="61"/>
        <end position="94"/>
    </location>
</feature>
<proteinExistence type="predicted"/>
<keyword evidence="1" id="KW-0863">Zinc-finger</keyword>
<gene>
    <name evidence="3" type="ORF">ACFQWB_04935</name>
</gene>
<dbReference type="RefSeq" id="WP_138789630.1">
    <property type="nucleotide sequence ID" value="NZ_JBHTGQ010000011.1"/>
</dbReference>
<keyword evidence="4" id="KW-1185">Reference proteome</keyword>
<protein>
    <recommendedName>
        <fullName evidence="2">SWIM-type domain-containing protein</fullName>
    </recommendedName>
</protein>
<accession>A0ABW2V1B2</accession>
<keyword evidence="1" id="KW-0479">Metal-binding</keyword>
<dbReference type="PROSITE" id="PS50966">
    <property type="entry name" value="ZF_SWIM"/>
    <property type="match status" value="1"/>
</dbReference>
<sequence>MLKSQIARDDLMDFAARVREEFHIDALVEGLEYQQKGLVYNAEMSGCNRLSGRVLTPEGPVAATLDFDFLAISDCTCGTNEYCGHMAALFLYAYAAYEHPDRFVKELRAPRPAPAAMPAAAAASRAGARDGSSSLASGMYPAEWGLHPPEPGGWEKLLKDVAERHEAEQTELKRRSPQAFFARMHEAMERSASRWDRRAQRLYSLAGLLVAIESAVAWSRSPRSTRPYYEPEALYLQRLLEPLTSKFGSLISPETAADIREAPPSLDAAVRETRRMLRSRALRTENEGVRWTDFYRLSWLRPLRRDDWVRQELIMLGEEDADPSLKGLLLAHLEALRGEDEAAWAWLRPLAPLPWPTIELQLSDLTEQREWGRLRDWLAAAPSLLAPNDPWTLHHLHPYWAACAEHLDCGDRWLALLADAMPRSYSLYVDALFKLGRYREWVSFHMAHRLGTDDADRAAYKELESKRPELLLPWLHQESERHILQKNRAAYRMAVRLLKRLRTIYKKLKRSDEFEAYVERLSEMHGRLRAFQEELRKGKLIG</sequence>
<dbReference type="InterPro" id="IPR007527">
    <property type="entry name" value="Znf_SWIM"/>
</dbReference>
<evidence type="ECO:0000259" key="2">
    <source>
        <dbReference type="PROSITE" id="PS50966"/>
    </source>
</evidence>
<name>A0ABW2V1B2_9BACL</name>
<dbReference type="Proteomes" id="UP001596528">
    <property type="component" value="Unassembled WGS sequence"/>
</dbReference>
<keyword evidence="1" id="KW-0862">Zinc</keyword>
<evidence type="ECO:0000313" key="3">
    <source>
        <dbReference type="EMBL" id="MFC7749288.1"/>
    </source>
</evidence>
<reference evidence="4" key="1">
    <citation type="journal article" date="2019" name="Int. J. Syst. Evol. Microbiol.">
        <title>The Global Catalogue of Microorganisms (GCM) 10K type strain sequencing project: providing services to taxonomists for standard genome sequencing and annotation.</title>
        <authorList>
            <consortium name="The Broad Institute Genomics Platform"/>
            <consortium name="The Broad Institute Genome Sequencing Center for Infectious Disease"/>
            <person name="Wu L."/>
            <person name="Ma J."/>
        </authorList>
    </citation>
    <scope>NUCLEOTIDE SEQUENCE [LARGE SCALE GENOMIC DNA]</scope>
    <source>
        <strain evidence="4">JCM 18657</strain>
    </source>
</reference>
<evidence type="ECO:0000256" key="1">
    <source>
        <dbReference type="PROSITE-ProRule" id="PRU00325"/>
    </source>
</evidence>
<dbReference type="EMBL" id="JBHTGQ010000011">
    <property type="protein sequence ID" value="MFC7749288.1"/>
    <property type="molecule type" value="Genomic_DNA"/>
</dbReference>